<dbReference type="RefSeq" id="WP_011568660.1">
    <property type="nucleotide sequence ID" value="NC_008209.1"/>
</dbReference>
<keyword evidence="3" id="KW-1185">Reference proteome</keyword>
<accession>Q166Q0</accession>
<dbReference type="STRING" id="375451.RD1_2478"/>
<gene>
    <name evidence="2" type="ordered locus">RD1_2478</name>
</gene>
<feature type="compositionally biased region" description="Low complexity" evidence="1">
    <location>
        <begin position="149"/>
        <end position="160"/>
    </location>
</feature>
<evidence type="ECO:0000256" key="1">
    <source>
        <dbReference type="SAM" id="MobiDB-lite"/>
    </source>
</evidence>
<dbReference type="AlphaFoldDB" id="Q166Q0"/>
<dbReference type="KEGG" id="rde:RD1_2478"/>
<evidence type="ECO:0000313" key="2">
    <source>
        <dbReference type="EMBL" id="ABG32043.1"/>
    </source>
</evidence>
<dbReference type="HOGENOM" id="CLU_120011_1_0_5"/>
<proteinExistence type="predicted"/>
<feature type="region of interest" description="Disordered" evidence="1">
    <location>
        <begin position="127"/>
        <end position="172"/>
    </location>
</feature>
<reference evidence="2 3" key="1">
    <citation type="journal article" date="2007" name="J. Bacteriol.">
        <title>The complete genome sequence of Roseobacter denitrificans reveals a mixotrophic rather than photosynthetic metabolism.</title>
        <authorList>
            <person name="Swingley W.D."/>
            <person name="Sadekar S."/>
            <person name="Mastrian S.D."/>
            <person name="Matthies H.J."/>
            <person name="Hao J."/>
            <person name="Ramos H."/>
            <person name="Acharya C.R."/>
            <person name="Conrad A.L."/>
            <person name="Taylor H.L."/>
            <person name="Dejesa L.C."/>
            <person name="Shah M.K."/>
            <person name="O'huallachain M.E."/>
            <person name="Lince M.T."/>
            <person name="Blankenship R.E."/>
            <person name="Beatty J.T."/>
            <person name="Touchman J.W."/>
        </authorList>
    </citation>
    <scope>NUCLEOTIDE SEQUENCE [LARGE SCALE GENOMIC DNA]</scope>
    <source>
        <strain evidence="3">ATCC 33942 / OCh 114</strain>
    </source>
</reference>
<dbReference type="Proteomes" id="UP000007029">
    <property type="component" value="Chromosome"/>
</dbReference>
<organism evidence="2 3">
    <name type="scientific">Roseobacter denitrificans (strain ATCC 33942 / OCh 114)</name>
    <name type="common">Erythrobacter sp. (strain OCh 114)</name>
    <name type="synonym">Roseobacter denitrificans</name>
    <dbReference type="NCBI Taxonomy" id="375451"/>
    <lineage>
        <taxon>Bacteria</taxon>
        <taxon>Pseudomonadati</taxon>
        <taxon>Pseudomonadota</taxon>
        <taxon>Alphaproteobacteria</taxon>
        <taxon>Rhodobacterales</taxon>
        <taxon>Roseobacteraceae</taxon>
        <taxon>Roseobacter</taxon>
    </lineage>
</organism>
<dbReference type="EMBL" id="CP000362">
    <property type="protein sequence ID" value="ABG32043.1"/>
    <property type="molecule type" value="Genomic_DNA"/>
</dbReference>
<protein>
    <recommendedName>
        <fullName evidence="4">DUF3618 domain-containing protein</fullName>
    </recommendedName>
</protein>
<name>Q166Q0_ROSDO</name>
<evidence type="ECO:0008006" key="4">
    <source>
        <dbReference type="Google" id="ProtNLM"/>
    </source>
</evidence>
<evidence type="ECO:0000313" key="3">
    <source>
        <dbReference type="Proteomes" id="UP000007029"/>
    </source>
</evidence>
<dbReference type="eggNOG" id="ENOG5030IW4">
    <property type="taxonomic scope" value="Bacteria"/>
</dbReference>
<sequence length="172" mass="17757">MTDHPAKNDEATLSDRIEGAADRVGELARDQAEALTEKATQKAETTVSNVSDAAAAALDELESGSVQAEAADQIASHLQDAAAMLREADFSTAASKATAFARENPVLFLGGAVLLGFAAARFLKASDPTSHETNTDDSDPWTGHVSGMPSPAAAAQATSAQHDDSGNGRVHR</sequence>